<evidence type="ECO:0000256" key="6">
    <source>
        <dbReference type="ARBA" id="ARBA00022989"/>
    </source>
</evidence>
<dbReference type="AlphaFoldDB" id="A0AAE0I8Z2"/>
<comment type="subcellular location">
    <subcellularLocation>
        <location evidence="1 9">Mitochondrion inner membrane</location>
    </subcellularLocation>
</comment>
<dbReference type="Pfam" id="PF12597">
    <property type="entry name" value="Cox20"/>
    <property type="match status" value="1"/>
</dbReference>
<dbReference type="PANTHER" id="PTHR31586">
    <property type="entry name" value="CYTOCHROME C OXIDASE PROTEIN 20"/>
    <property type="match status" value="1"/>
</dbReference>
<proteinExistence type="inferred from homology"/>
<dbReference type="InterPro" id="IPR022533">
    <property type="entry name" value="Cox20"/>
</dbReference>
<evidence type="ECO:0000256" key="2">
    <source>
        <dbReference type="ARBA" id="ARBA00009575"/>
    </source>
</evidence>
<evidence type="ECO:0000256" key="1">
    <source>
        <dbReference type="ARBA" id="ARBA00004273"/>
    </source>
</evidence>
<name>A0AAE0I8Z2_9PEZI</name>
<gene>
    <name evidence="11" type="ORF">B0T19DRAFT_285544</name>
</gene>
<protein>
    <recommendedName>
        <fullName evidence="3 9">Cytochrome c oxidase assembly protein COX20, mitochondrial</fullName>
    </recommendedName>
</protein>
<evidence type="ECO:0000256" key="7">
    <source>
        <dbReference type="ARBA" id="ARBA00023128"/>
    </source>
</evidence>
<feature type="region of interest" description="Disordered" evidence="10">
    <location>
        <begin position="154"/>
        <end position="186"/>
    </location>
</feature>
<keyword evidence="4" id="KW-0812">Transmembrane</keyword>
<evidence type="ECO:0000256" key="5">
    <source>
        <dbReference type="ARBA" id="ARBA00022792"/>
    </source>
</evidence>
<accession>A0AAE0I8Z2</accession>
<evidence type="ECO:0000256" key="8">
    <source>
        <dbReference type="ARBA" id="ARBA00023136"/>
    </source>
</evidence>
<comment type="function">
    <text evidence="9">Involved in the assembly of the cytochrome c oxidase complex.</text>
</comment>
<sequence length="186" mass="20538">MSTPPPNPRDQAAPDPGRSWLSGASPTPTTTTSSSSSPATTPAPSTQPQATHKNGVTLTDVLHTIKPTDFLSVHEKPCSREGLLTGIGGGAAAGMLRWVLGAPVPRAANWGVGCFAVAALAQYEYCQYRRRLEREKMQRVTEVYDMNRKKAEQKAREAAEEAKRAAQAKAEEEERERARRRWYKFW</sequence>
<keyword evidence="8 9" id="KW-0472">Membrane</keyword>
<dbReference type="EMBL" id="JAUEPO010000006">
    <property type="protein sequence ID" value="KAK3320307.1"/>
    <property type="molecule type" value="Genomic_DNA"/>
</dbReference>
<reference evidence="11" key="2">
    <citation type="submission" date="2023-06" db="EMBL/GenBank/DDBJ databases">
        <authorList>
            <consortium name="Lawrence Berkeley National Laboratory"/>
            <person name="Haridas S."/>
            <person name="Hensen N."/>
            <person name="Bonometti L."/>
            <person name="Westerberg I."/>
            <person name="Brannstrom I.O."/>
            <person name="Guillou S."/>
            <person name="Cros-Aarteil S."/>
            <person name="Calhoun S."/>
            <person name="Kuo A."/>
            <person name="Mondo S."/>
            <person name="Pangilinan J."/>
            <person name="Riley R."/>
            <person name="Labutti K."/>
            <person name="Andreopoulos B."/>
            <person name="Lipzen A."/>
            <person name="Chen C."/>
            <person name="Yanf M."/>
            <person name="Daum C."/>
            <person name="Ng V."/>
            <person name="Clum A."/>
            <person name="Steindorff A."/>
            <person name="Ohm R."/>
            <person name="Martin F."/>
            <person name="Silar P."/>
            <person name="Natvig D."/>
            <person name="Lalanne C."/>
            <person name="Gautier V."/>
            <person name="Ament-Velasquez S.L."/>
            <person name="Kruys A."/>
            <person name="Hutchinson M.I."/>
            <person name="Powell A.J."/>
            <person name="Barry K."/>
            <person name="Miller A.N."/>
            <person name="Grigoriev I.V."/>
            <person name="Debuchy R."/>
            <person name="Gladieux P."/>
            <person name="Thoren M.H."/>
            <person name="Johannesson H."/>
        </authorList>
    </citation>
    <scope>NUCLEOTIDE SEQUENCE</scope>
    <source>
        <strain evidence="11">SMH4131-1</strain>
    </source>
</reference>
<organism evidence="11 12">
    <name type="scientific">Cercophora scortea</name>
    <dbReference type="NCBI Taxonomy" id="314031"/>
    <lineage>
        <taxon>Eukaryota</taxon>
        <taxon>Fungi</taxon>
        <taxon>Dikarya</taxon>
        <taxon>Ascomycota</taxon>
        <taxon>Pezizomycotina</taxon>
        <taxon>Sordariomycetes</taxon>
        <taxon>Sordariomycetidae</taxon>
        <taxon>Sordariales</taxon>
        <taxon>Lasiosphaeriaceae</taxon>
        <taxon>Cercophora</taxon>
    </lineage>
</organism>
<dbReference type="GO" id="GO:0005743">
    <property type="term" value="C:mitochondrial inner membrane"/>
    <property type="evidence" value="ECO:0007669"/>
    <property type="project" value="UniProtKB-SubCell"/>
</dbReference>
<evidence type="ECO:0000313" key="12">
    <source>
        <dbReference type="Proteomes" id="UP001286456"/>
    </source>
</evidence>
<evidence type="ECO:0000313" key="11">
    <source>
        <dbReference type="EMBL" id="KAK3320307.1"/>
    </source>
</evidence>
<evidence type="ECO:0000256" key="4">
    <source>
        <dbReference type="ARBA" id="ARBA00022692"/>
    </source>
</evidence>
<evidence type="ECO:0000256" key="3">
    <source>
        <dbReference type="ARBA" id="ARBA00017689"/>
    </source>
</evidence>
<reference evidence="11" key="1">
    <citation type="journal article" date="2023" name="Mol. Phylogenet. Evol.">
        <title>Genome-scale phylogeny and comparative genomics of the fungal order Sordariales.</title>
        <authorList>
            <person name="Hensen N."/>
            <person name="Bonometti L."/>
            <person name="Westerberg I."/>
            <person name="Brannstrom I.O."/>
            <person name="Guillou S."/>
            <person name="Cros-Aarteil S."/>
            <person name="Calhoun S."/>
            <person name="Haridas S."/>
            <person name="Kuo A."/>
            <person name="Mondo S."/>
            <person name="Pangilinan J."/>
            <person name="Riley R."/>
            <person name="LaButti K."/>
            <person name="Andreopoulos B."/>
            <person name="Lipzen A."/>
            <person name="Chen C."/>
            <person name="Yan M."/>
            <person name="Daum C."/>
            <person name="Ng V."/>
            <person name="Clum A."/>
            <person name="Steindorff A."/>
            <person name="Ohm R.A."/>
            <person name="Martin F."/>
            <person name="Silar P."/>
            <person name="Natvig D.O."/>
            <person name="Lalanne C."/>
            <person name="Gautier V."/>
            <person name="Ament-Velasquez S.L."/>
            <person name="Kruys A."/>
            <person name="Hutchinson M.I."/>
            <person name="Powell A.J."/>
            <person name="Barry K."/>
            <person name="Miller A.N."/>
            <person name="Grigoriev I.V."/>
            <person name="Debuchy R."/>
            <person name="Gladieux P."/>
            <person name="Hiltunen Thoren M."/>
            <person name="Johannesson H."/>
        </authorList>
    </citation>
    <scope>NUCLEOTIDE SEQUENCE</scope>
    <source>
        <strain evidence="11">SMH4131-1</strain>
    </source>
</reference>
<comment type="similarity">
    <text evidence="2 9">Belongs to the COX20 family.</text>
</comment>
<keyword evidence="7 9" id="KW-0496">Mitochondrion</keyword>
<feature type="compositionally biased region" description="Low complexity" evidence="10">
    <location>
        <begin position="24"/>
        <end position="51"/>
    </location>
</feature>
<evidence type="ECO:0000256" key="9">
    <source>
        <dbReference type="PIRNR" id="PIRNR007871"/>
    </source>
</evidence>
<dbReference type="PANTHER" id="PTHR31586:SF1">
    <property type="entry name" value="CYTOCHROME C OXIDASE ASSEMBLY PROTEIN COX20, MITOCHONDRIAL"/>
    <property type="match status" value="1"/>
</dbReference>
<keyword evidence="12" id="KW-1185">Reference proteome</keyword>
<keyword evidence="6" id="KW-1133">Transmembrane helix</keyword>
<dbReference type="GO" id="GO:0033617">
    <property type="term" value="P:mitochondrial respiratory chain complex IV assembly"/>
    <property type="evidence" value="ECO:0007669"/>
    <property type="project" value="InterPro"/>
</dbReference>
<dbReference type="PIRSF" id="PIRSF007871">
    <property type="entry name" value="Cox20"/>
    <property type="match status" value="1"/>
</dbReference>
<dbReference type="Proteomes" id="UP001286456">
    <property type="component" value="Unassembled WGS sequence"/>
</dbReference>
<feature type="compositionally biased region" description="Basic and acidic residues" evidence="10">
    <location>
        <begin position="154"/>
        <end position="177"/>
    </location>
</feature>
<evidence type="ECO:0000256" key="10">
    <source>
        <dbReference type="SAM" id="MobiDB-lite"/>
    </source>
</evidence>
<comment type="caution">
    <text evidence="11">The sequence shown here is derived from an EMBL/GenBank/DDBJ whole genome shotgun (WGS) entry which is preliminary data.</text>
</comment>
<keyword evidence="5 9" id="KW-0999">Mitochondrion inner membrane</keyword>
<feature type="region of interest" description="Disordered" evidence="10">
    <location>
        <begin position="1"/>
        <end position="55"/>
    </location>
</feature>